<dbReference type="InterPro" id="IPR004837">
    <property type="entry name" value="NaCa_Exmemb"/>
</dbReference>
<dbReference type="Proteomes" id="UP000030651">
    <property type="component" value="Unassembled WGS sequence"/>
</dbReference>
<evidence type="ECO:0000256" key="7">
    <source>
        <dbReference type="ARBA" id="ARBA00022989"/>
    </source>
</evidence>
<protein>
    <recommendedName>
        <fullName evidence="10">Vacuolar calcium ion transporter</fullName>
    </recommendedName>
</protein>
<keyword evidence="9 10" id="KW-0472">Membrane</keyword>
<dbReference type="GO" id="GO:0012505">
    <property type="term" value="C:endomembrane system"/>
    <property type="evidence" value="ECO:0007669"/>
    <property type="project" value="UniProtKB-SubCell"/>
</dbReference>
<evidence type="ECO:0000256" key="9">
    <source>
        <dbReference type="ARBA" id="ARBA00023136"/>
    </source>
</evidence>
<dbReference type="AlphaFoldDB" id="W3XAP0"/>
<dbReference type="Gene3D" id="1.20.1420.30">
    <property type="entry name" value="NCX, central ion-binding region"/>
    <property type="match status" value="1"/>
</dbReference>
<dbReference type="NCBIfam" id="TIGR00378">
    <property type="entry name" value="cax"/>
    <property type="match status" value="1"/>
</dbReference>
<feature type="transmembrane region" description="Helical" evidence="10">
    <location>
        <begin position="252"/>
        <end position="271"/>
    </location>
</feature>
<evidence type="ECO:0000259" key="12">
    <source>
        <dbReference type="Pfam" id="PF01699"/>
    </source>
</evidence>
<evidence type="ECO:0000256" key="3">
    <source>
        <dbReference type="ARBA" id="ARBA00022448"/>
    </source>
</evidence>
<dbReference type="KEGG" id="pfy:PFICI_04368"/>
<evidence type="ECO:0000256" key="5">
    <source>
        <dbReference type="ARBA" id="ARBA00022692"/>
    </source>
</evidence>
<accession>W3XAP0</accession>
<keyword evidence="10" id="KW-0050">Antiport</keyword>
<feature type="transmembrane region" description="Helical" evidence="10">
    <location>
        <begin position="410"/>
        <end position="427"/>
    </location>
</feature>
<feature type="transmembrane region" description="Helical" evidence="10">
    <location>
        <begin position="111"/>
        <end position="129"/>
    </location>
</feature>
<name>W3XAP0_PESFW</name>
<keyword evidence="10" id="KW-0926">Vacuole</keyword>
<evidence type="ECO:0000256" key="10">
    <source>
        <dbReference type="RuleBase" id="RU365028"/>
    </source>
</evidence>
<keyword evidence="8 10" id="KW-0406">Ion transport</keyword>
<dbReference type="eggNOG" id="KOG1397">
    <property type="taxonomic scope" value="Eukaryota"/>
</dbReference>
<dbReference type="InterPro" id="IPR004798">
    <property type="entry name" value="CAX-like"/>
</dbReference>
<dbReference type="FunFam" id="1.20.1420.30:FF:000026">
    <property type="entry name" value="Vacuolar calcium ion transporter"/>
    <property type="match status" value="1"/>
</dbReference>
<dbReference type="RefSeq" id="XP_007831140.1">
    <property type="nucleotide sequence ID" value="XM_007832949.1"/>
</dbReference>
<keyword evidence="3 10" id="KW-0813">Transport</keyword>
<comment type="function">
    <text evidence="10">Has a role in promoting intracellular calcium ion sequestration via the exchange of calcium ions for hydrogen ions across the vacuolar membrane. Involved also in manganese ion homeostasis via its uptake into the vacuole.</text>
</comment>
<feature type="transmembrane region" description="Helical" evidence="10">
    <location>
        <begin position="141"/>
        <end position="163"/>
    </location>
</feature>
<feature type="transmembrane region" description="Helical" evidence="10">
    <location>
        <begin position="303"/>
        <end position="326"/>
    </location>
</feature>
<dbReference type="InParanoid" id="W3XAP0"/>
<evidence type="ECO:0000256" key="2">
    <source>
        <dbReference type="ARBA" id="ARBA00008170"/>
    </source>
</evidence>
<dbReference type="HOGENOM" id="CLU_008721_1_1_1"/>
<feature type="transmembrane region" description="Helical" evidence="10">
    <location>
        <begin position="169"/>
        <end position="194"/>
    </location>
</feature>
<dbReference type="EMBL" id="KI912111">
    <property type="protein sequence ID" value="ETS82492.1"/>
    <property type="molecule type" value="Genomic_DNA"/>
</dbReference>
<keyword evidence="5 10" id="KW-0812">Transmembrane</keyword>
<feature type="compositionally biased region" description="Basic residues" evidence="11">
    <location>
        <begin position="42"/>
        <end position="51"/>
    </location>
</feature>
<evidence type="ECO:0000313" key="14">
    <source>
        <dbReference type="Proteomes" id="UP000030651"/>
    </source>
</evidence>
<keyword evidence="6 10" id="KW-0106">Calcium</keyword>
<dbReference type="GO" id="GO:0015369">
    <property type="term" value="F:calcium:proton antiporter activity"/>
    <property type="evidence" value="ECO:0007669"/>
    <property type="project" value="UniProtKB-UniRule"/>
</dbReference>
<dbReference type="OrthoDB" id="1699231at2759"/>
<feature type="compositionally biased region" description="Basic and acidic residues" evidence="11">
    <location>
        <begin position="30"/>
        <end position="41"/>
    </location>
</feature>
<dbReference type="GO" id="GO:0006874">
    <property type="term" value="P:intracellular calcium ion homeostasis"/>
    <property type="evidence" value="ECO:0007669"/>
    <property type="project" value="TreeGrafter"/>
</dbReference>
<dbReference type="PANTHER" id="PTHR31503:SF14">
    <property type="entry name" value="VACUOLAR CALCIUM ION TRANSPORTER"/>
    <property type="match status" value="1"/>
</dbReference>
<dbReference type="InterPro" id="IPR004713">
    <property type="entry name" value="CaH_exchang"/>
</dbReference>
<dbReference type="Pfam" id="PF01699">
    <property type="entry name" value="Na_Ca_ex"/>
    <property type="match status" value="2"/>
</dbReference>
<gene>
    <name evidence="13" type="ORF">PFICI_04368</name>
</gene>
<evidence type="ECO:0000256" key="4">
    <source>
        <dbReference type="ARBA" id="ARBA00022568"/>
    </source>
</evidence>
<feature type="domain" description="Sodium/calcium exchanger membrane region" evidence="12">
    <location>
        <begin position="309"/>
        <end position="452"/>
    </location>
</feature>
<proteinExistence type="inferred from homology"/>
<evidence type="ECO:0000256" key="11">
    <source>
        <dbReference type="SAM" id="MobiDB-lite"/>
    </source>
</evidence>
<keyword evidence="4 10" id="KW-0109">Calcium transport</keyword>
<dbReference type="InterPro" id="IPR044880">
    <property type="entry name" value="NCX_ion-bd_dom_sf"/>
</dbReference>
<feature type="transmembrane region" description="Helical" evidence="10">
    <location>
        <begin position="83"/>
        <end position="105"/>
    </location>
</feature>
<feature type="region of interest" description="Disordered" evidence="11">
    <location>
        <begin position="1"/>
        <end position="61"/>
    </location>
</feature>
<dbReference type="PANTHER" id="PTHR31503">
    <property type="entry name" value="VACUOLAR CALCIUM ION TRANSPORTER"/>
    <property type="match status" value="1"/>
</dbReference>
<sequence>MASRPSARHNGGLREKSPRLSSQQNSRDAALPHHRGDVENGHHRRTRKRPQKGLVRVKSAGESGRRGLHPLHFFRIVWRSTSWLSRAVNILWPIVPAAIAVHYALPERHTLGFVLSYIAMVPCANLIGFAGQELARKMPHVLGVLVETTIASIVEIVLFMMLLTKGQYILIKGAILGSILANLLLCLGCCFIASGVRRADAVFDETISEAGSGLLLTAGVGLAIPAIYEHSLSTALEEGTITQTLIDSNVTGISRAVAILLLLSYIVFIWFQTATHHGLFTAMLEYDEERDHDKEKDMRKDKLTLTECIVALTVSVALVTIIAYILTTEIPFIIEEHGLTDPFMGLILVPLVEKAAEHLTAIDEAWDNQMNFALIHCIGATLQTALLNTPLVIIVGWGLNHTEMDLNFEIFDITMLILAILTIGNFLRDQKSNYLEGFLCVVVYVAIAVAAFYYPTSEEAHGSASGETTTEHLIARAMGAL</sequence>
<evidence type="ECO:0000256" key="8">
    <source>
        <dbReference type="ARBA" id="ARBA00023065"/>
    </source>
</evidence>
<comment type="subcellular location">
    <subcellularLocation>
        <location evidence="1">Endomembrane system</location>
        <topology evidence="1">Multi-pass membrane protein</topology>
    </subcellularLocation>
    <subcellularLocation>
        <location evidence="10">Vacuole membrane</location>
    </subcellularLocation>
</comment>
<feature type="transmembrane region" description="Helical" evidence="10">
    <location>
        <begin position="434"/>
        <end position="454"/>
    </location>
</feature>
<keyword evidence="14" id="KW-1185">Reference proteome</keyword>
<evidence type="ECO:0000256" key="1">
    <source>
        <dbReference type="ARBA" id="ARBA00004127"/>
    </source>
</evidence>
<keyword evidence="7 10" id="KW-1133">Transmembrane helix</keyword>
<evidence type="ECO:0000256" key="6">
    <source>
        <dbReference type="ARBA" id="ARBA00022837"/>
    </source>
</evidence>
<comment type="similarity">
    <text evidence="2 10">Belongs to the Ca(2+):cation antiporter (CaCA) (TC 2.A.19) family.</text>
</comment>
<reference evidence="14" key="1">
    <citation type="journal article" date="2015" name="BMC Genomics">
        <title>Genomic and transcriptomic analysis of the endophytic fungus Pestalotiopsis fici reveals its lifestyle and high potential for synthesis of natural products.</title>
        <authorList>
            <person name="Wang X."/>
            <person name="Zhang X."/>
            <person name="Liu L."/>
            <person name="Xiang M."/>
            <person name="Wang W."/>
            <person name="Sun X."/>
            <person name="Che Y."/>
            <person name="Guo L."/>
            <person name="Liu G."/>
            <person name="Guo L."/>
            <person name="Wang C."/>
            <person name="Yin W.B."/>
            <person name="Stadler M."/>
            <person name="Zhang X."/>
            <person name="Liu X."/>
        </authorList>
    </citation>
    <scope>NUCLEOTIDE SEQUENCE [LARGE SCALE GENOMIC DNA]</scope>
    <source>
        <strain evidence="14">W106-1 / CGMCC3.15140</strain>
    </source>
</reference>
<comment type="caution">
    <text evidence="10">Lacks conserved residue(s) required for the propagation of feature annotation.</text>
</comment>
<dbReference type="GeneID" id="19269381"/>
<dbReference type="GO" id="GO:0000329">
    <property type="term" value="C:fungal-type vacuole membrane"/>
    <property type="evidence" value="ECO:0007669"/>
    <property type="project" value="TreeGrafter"/>
</dbReference>
<feature type="domain" description="Sodium/calcium exchanger membrane region" evidence="12">
    <location>
        <begin position="110"/>
        <end position="273"/>
    </location>
</feature>
<dbReference type="OMA" id="FQMRTHH"/>
<evidence type="ECO:0000313" key="13">
    <source>
        <dbReference type="EMBL" id="ETS82492.1"/>
    </source>
</evidence>
<feature type="transmembrane region" description="Helical" evidence="10">
    <location>
        <begin position="373"/>
        <end position="398"/>
    </location>
</feature>
<organism evidence="13 14">
    <name type="scientific">Pestalotiopsis fici (strain W106-1 / CGMCC3.15140)</name>
    <dbReference type="NCBI Taxonomy" id="1229662"/>
    <lineage>
        <taxon>Eukaryota</taxon>
        <taxon>Fungi</taxon>
        <taxon>Dikarya</taxon>
        <taxon>Ascomycota</taxon>
        <taxon>Pezizomycotina</taxon>
        <taxon>Sordariomycetes</taxon>
        <taxon>Xylariomycetidae</taxon>
        <taxon>Amphisphaeriales</taxon>
        <taxon>Sporocadaceae</taxon>
        <taxon>Pestalotiopsis</taxon>
    </lineage>
</organism>